<dbReference type="GO" id="GO:0051707">
    <property type="term" value="P:response to other organism"/>
    <property type="evidence" value="ECO:0007669"/>
    <property type="project" value="UniProtKB-ARBA"/>
</dbReference>
<keyword evidence="2" id="KW-0433">Leucine-rich repeat</keyword>
<evidence type="ECO:0000256" key="8">
    <source>
        <dbReference type="ARBA" id="ARBA00023170"/>
    </source>
</evidence>
<evidence type="ECO:0000256" key="4">
    <source>
        <dbReference type="ARBA" id="ARBA00022729"/>
    </source>
</evidence>
<evidence type="ECO:0000256" key="9">
    <source>
        <dbReference type="ARBA" id="ARBA00023180"/>
    </source>
</evidence>
<dbReference type="GO" id="GO:0016020">
    <property type="term" value="C:membrane"/>
    <property type="evidence" value="ECO:0007669"/>
    <property type="project" value="UniProtKB-SubCell"/>
</dbReference>
<comment type="caution">
    <text evidence="11">The sequence shown here is derived from an EMBL/GenBank/DDBJ whole genome shotgun (WGS) entry which is preliminary data.</text>
</comment>
<dbReference type="Pfam" id="PF00560">
    <property type="entry name" value="LRR_1"/>
    <property type="match status" value="3"/>
</dbReference>
<feature type="domain" description="ABC1 atypical kinase-like" evidence="10">
    <location>
        <begin position="559"/>
        <end position="646"/>
    </location>
</feature>
<dbReference type="Pfam" id="PF03109">
    <property type="entry name" value="ABC1"/>
    <property type="match status" value="1"/>
</dbReference>
<keyword evidence="8" id="KW-0675">Receptor</keyword>
<dbReference type="PANTHER" id="PTHR27000">
    <property type="entry name" value="LEUCINE-RICH REPEAT RECEPTOR-LIKE PROTEIN KINASE FAMILY PROTEIN-RELATED"/>
    <property type="match status" value="1"/>
</dbReference>
<dbReference type="Pfam" id="PF13855">
    <property type="entry name" value="LRR_8"/>
    <property type="match status" value="1"/>
</dbReference>
<accession>A0A2U1KFK0</accession>
<dbReference type="STRING" id="35608.A0A2U1KFK0"/>
<name>A0A2U1KFK0_ARTAN</name>
<evidence type="ECO:0000256" key="7">
    <source>
        <dbReference type="ARBA" id="ARBA00023136"/>
    </source>
</evidence>
<evidence type="ECO:0000313" key="11">
    <source>
        <dbReference type="EMBL" id="PWA35550.1"/>
    </source>
</evidence>
<dbReference type="OrthoDB" id="442066at2759"/>
<dbReference type="Gene3D" id="3.80.10.10">
    <property type="entry name" value="Ribonuclease Inhibitor"/>
    <property type="match status" value="2"/>
</dbReference>
<dbReference type="EMBL" id="PKPP01019827">
    <property type="protein sequence ID" value="PWA35550.1"/>
    <property type="molecule type" value="Genomic_DNA"/>
</dbReference>
<protein>
    <submittedName>
        <fullName evidence="11">Leucine-rich repeat-containing protein</fullName>
    </submittedName>
</protein>
<keyword evidence="9" id="KW-0325">Glycoprotein</keyword>
<dbReference type="InterPro" id="IPR003591">
    <property type="entry name" value="Leu-rich_rpt_typical-subtyp"/>
</dbReference>
<dbReference type="AlphaFoldDB" id="A0A2U1KFK0"/>
<dbReference type="InterPro" id="IPR004147">
    <property type="entry name" value="ABC1_dom"/>
</dbReference>
<keyword evidence="3" id="KW-0812">Transmembrane</keyword>
<dbReference type="SUPFAM" id="SSF52058">
    <property type="entry name" value="L domain-like"/>
    <property type="match status" value="1"/>
</dbReference>
<dbReference type="InterPro" id="IPR001611">
    <property type="entry name" value="Leu-rich_rpt"/>
</dbReference>
<keyword evidence="6" id="KW-1133">Transmembrane helix</keyword>
<keyword evidence="4" id="KW-0732">Signal</keyword>
<evidence type="ECO:0000256" key="3">
    <source>
        <dbReference type="ARBA" id="ARBA00022692"/>
    </source>
</evidence>
<dbReference type="FunFam" id="3.80.10.10:FF:000041">
    <property type="entry name" value="LRR receptor-like serine/threonine-protein kinase ERECTA"/>
    <property type="match status" value="1"/>
</dbReference>
<keyword evidence="5" id="KW-0677">Repeat</keyword>
<dbReference type="Proteomes" id="UP000245207">
    <property type="component" value="Unassembled WGS sequence"/>
</dbReference>
<keyword evidence="7" id="KW-0472">Membrane</keyword>
<dbReference type="SMART" id="SM00369">
    <property type="entry name" value="LRR_TYP"/>
    <property type="match status" value="5"/>
</dbReference>
<evidence type="ECO:0000313" key="12">
    <source>
        <dbReference type="Proteomes" id="UP000245207"/>
    </source>
</evidence>
<comment type="subcellular location">
    <subcellularLocation>
        <location evidence="1">Membrane</location>
        <topology evidence="1">Single-pass type I membrane protein</topology>
    </subcellularLocation>
</comment>
<evidence type="ECO:0000256" key="5">
    <source>
        <dbReference type="ARBA" id="ARBA00022737"/>
    </source>
</evidence>
<keyword evidence="12" id="KW-1185">Reference proteome</keyword>
<proteinExistence type="predicted"/>
<organism evidence="11 12">
    <name type="scientific">Artemisia annua</name>
    <name type="common">Sweet wormwood</name>
    <dbReference type="NCBI Taxonomy" id="35608"/>
    <lineage>
        <taxon>Eukaryota</taxon>
        <taxon>Viridiplantae</taxon>
        <taxon>Streptophyta</taxon>
        <taxon>Embryophyta</taxon>
        <taxon>Tracheophyta</taxon>
        <taxon>Spermatophyta</taxon>
        <taxon>Magnoliopsida</taxon>
        <taxon>eudicotyledons</taxon>
        <taxon>Gunneridae</taxon>
        <taxon>Pentapetalae</taxon>
        <taxon>asterids</taxon>
        <taxon>campanulids</taxon>
        <taxon>Asterales</taxon>
        <taxon>Asteraceae</taxon>
        <taxon>Asteroideae</taxon>
        <taxon>Anthemideae</taxon>
        <taxon>Artemisiinae</taxon>
        <taxon>Artemisia</taxon>
    </lineage>
</organism>
<evidence type="ECO:0000256" key="2">
    <source>
        <dbReference type="ARBA" id="ARBA00022614"/>
    </source>
</evidence>
<dbReference type="InterPro" id="IPR032675">
    <property type="entry name" value="LRR_dom_sf"/>
</dbReference>
<sequence>MMIQELDFLKLRPRTALNVMDNFGNFSPQYRSYCVCSQGKKKTTTNNWPGSWSITKWILTMRPWNRLFDPALIICHSRCNATTTQKFSTFASSLNNNHTRCPKKQSEALLLFKHNLSSINYPNDDCGPGDIPLKIPVNLTHLTHLDLSFNSLNGTLPSWLFTSPSLESLHLSYNMFSGNVPFDSFASPSLKELYLSNNNQLGGQIDVQTFPQLTNLTDLYLSDNNFSGELELDTLLSTLTNLYYLDLSHSGFSVTTNNSNHYVNPGFRSLQLASCKLKVFPNSFRAMKQLYYLDLSSNEIHGQIPHWAGEIGVNELYYLNLSHNFITGLPQFQWYGLYELYLQSNLIEGPFPPSICNMSKLQFLDMSNNSFGGLIPQCFGNISSYVRMIDMGNNSFQGTIPNVYGDCGRLEGLILNGNQLEGEVPSSLSKCLSLKVGQQVMKGSVSLVFLSHQVLQNGQLYSSKIYHAANVNVDSNQNTTNIYTPQRDVTNRRENKSNGKVYLRPEKSKVLSFGLVMLKRDIPPNAYAIWTNWWSRLLIMFQIFASKCNFLNFNVINQDQELDFLNEARNNVICMDNFRKLSPHIADYVYAPKVYWNLSTTKLLTMEFVEGAEVNDLQSIQKLGINPHDIARLVSRTFAEMMFKHGGCTFLAEHMIRFVNWVLSLEIATLTNPCVFSKIVAYIPDPKKIR</sequence>
<evidence type="ECO:0000256" key="1">
    <source>
        <dbReference type="ARBA" id="ARBA00004479"/>
    </source>
</evidence>
<evidence type="ECO:0000256" key="6">
    <source>
        <dbReference type="ARBA" id="ARBA00022989"/>
    </source>
</evidence>
<evidence type="ECO:0000259" key="10">
    <source>
        <dbReference type="Pfam" id="PF03109"/>
    </source>
</evidence>
<dbReference type="PANTHER" id="PTHR27000:SF642">
    <property type="entry name" value="INACTIVE LEUCINE-RICH REPEAT RECEPTOR KINASE XIAO-RELATED"/>
    <property type="match status" value="1"/>
</dbReference>
<dbReference type="PROSITE" id="PS51450">
    <property type="entry name" value="LRR"/>
    <property type="match status" value="1"/>
</dbReference>
<dbReference type="GO" id="GO:0006952">
    <property type="term" value="P:defense response"/>
    <property type="evidence" value="ECO:0007669"/>
    <property type="project" value="UniProtKB-ARBA"/>
</dbReference>
<reference evidence="11 12" key="1">
    <citation type="journal article" date="2018" name="Mol. Plant">
        <title>The genome of Artemisia annua provides insight into the evolution of Asteraceae family and artemisinin biosynthesis.</title>
        <authorList>
            <person name="Shen Q."/>
            <person name="Zhang L."/>
            <person name="Liao Z."/>
            <person name="Wang S."/>
            <person name="Yan T."/>
            <person name="Shi P."/>
            <person name="Liu M."/>
            <person name="Fu X."/>
            <person name="Pan Q."/>
            <person name="Wang Y."/>
            <person name="Lv Z."/>
            <person name="Lu X."/>
            <person name="Zhang F."/>
            <person name="Jiang W."/>
            <person name="Ma Y."/>
            <person name="Chen M."/>
            <person name="Hao X."/>
            <person name="Li L."/>
            <person name="Tang Y."/>
            <person name="Lv G."/>
            <person name="Zhou Y."/>
            <person name="Sun X."/>
            <person name="Brodelius P.E."/>
            <person name="Rose J.K.C."/>
            <person name="Tang K."/>
        </authorList>
    </citation>
    <scope>NUCLEOTIDE SEQUENCE [LARGE SCALE GENOMIC DNA]</scope>
    <source>
        <strain evidence="12">cv. Huhao1</strain>
        <tissue evidence="11">Leaf</tissue>
    </source>
</reference>
<gene>
    <name evidence="11" type="ORF">CTI12_AA599990</name>
</gene>